<evidence type="ECO:0000313" key="1">
    <source>
        <dbReference type="EMBL" id="EFE50014.1"/>
    </source>
</evidence>
<proteinExistence type="predicted"/>
<accession>D4DQD1</accession>
<gene>
    <name evidence="1" type="ORF">NEIELOOT_01268</name>
</gene>
<reference evidence="1 2" key="1">
    <citation type="submission" date="2010-02" db="EMBL/GenBank/DDBJ databases">
        <authorList>
            <person name="Weinstock G."/>
            <person name="Sodergren E."/>
            <person name="Clifton S."/>
            <person name="Fulton L."/>
            <person name="Fulton B."/>
            <person name="Courtney L."/>
            <person name="Fronick C."/>
            <person name="Harrison M."/>
            <person name="Strong C."/>
            <person name="Farmer C."/>
            <person name="Delahaunty K."/>
            <person name="Markovic C."/>
            <person name="Hall O."/>
            <person name="Minx P."/>
            <person name="Tomlinson C."/>
            <person name="Mitreva M."/>
            <person name="Nelson J."/>
            <person name="Hou S."/>
            <person name="Wollam A."/>
            <person name="Pepin K.H."/>
            <person name="Johnson M."/>
            <person name="Bhonagiri V."/>
            <person name="Zhang X."/>
            <person name="Suruliraj S."/>
            <person name="Warren W."/>
            <person name="Chinwalla A."/>
            <person name="Mardis E.R."/>
            <person name="Wilson R.K."/>
        </authorList>
    </citation>
    <scope>NUCLEOTIDE SEQUENCE [LARGE SCALE GENOMIC DNA]</scope>
    <source>
        <strain evidence="1 2">ATCC 29315</strain>
    </source>
</reference>
<dbReference type="EMBL" id="ADBF01000030">
    <property type="protein sequence ID" value="EFE50014.1"/>
    <property type="molecule type" value="Genomic_DNA"/>
</dbReference>
<dbReference type="AlphaFoldDB" id="D4DQD1"/>
<name>D4DQD1_NEIEG</name>
<protein>
    <submittedName>
        <fullName evidence="1">Uncharacterized protein</fullName>
    </submittedName>
</protein>
<dbReference type="Proteomes" id="UP000005536">
    <property type="component" value="Unassembled WGS sequence"/>
</dbReference>
<organism evidence="1 2">
    <name type="scientific">Neisseria elongata subsp. glycolytica ATCC 29315</name>
    <dbReference type="NCBI Taxonomy" id="546263"/>
    <lineage>
        <taxon>Bacteria</taxon>
        <taxon>Pseudomonadati</taxon>
        <taxon>Pseudomonadota</taxon>
        <taxon>Betaproteobacteria</taxon>
        <taxon>Neisseriales</taxon>
        <taxon>Neisseriaceae</taxon>
        <taxon>Neisseria</taxon>
    </lineage>
</organism>
<evidence type="ECO:0000313" key="2">
    <source>
        <dbReference type="Proteomes" id="UP000005536"/>
    </source>
</evidence>
<sequence>MAAVVYFHPSRRLFRRPVSLFLLPFLLFRQTQDGNDESAPNHY</sequence>
<comment type="caution">
    <text evidence="1">The sequence shown here is derived from an EMBL/GenBank/DDBJ whole genome shotgun (WGS) entry which is preliminary data.</text>
</comment>